<keyword evidence="3" id="KW-0808">Transferase</keyword>
<keyword evidence="2" id="KW-0663">Pyridoxal phosphate</keyword>
<gene>
    <name evidence="3" type="ORF">KV394_09245</name>
</gene>
<evidence type="ECO:0000256" key="2">
    <source>
        <dbReference type="RuleBase" id="RU004508"/>
    </source>
</evidence>
<comment type="similarity">
    <text evidence="2">Belongs to the DegT/DnrJ/EryC1 family.</text>
</comment>
<sequence>MTGRVHMSSPDVGEAEEQAVVAAMRSGWIAPLGPDVDAFEAELAERVGVAHGVALSSGTAALHLALLGLGVQARDVVVTSTMTFAATTNAIVYTGAEPYFVDADRATGNMNPALLREALQRLHAAGERVAAIVPVDLLGKAVDYTAILAVADEYGVPVIADAAESLGATHAGRAAGSFGRASIVSFNGNKIMTTSGGGMLLTDDAELAGRTRYLATQARQPVVHYEHVHIGYNYRMSNLLAALGRAQLRRLDEMIGRRREMRTLYTQLFADVDGVEVFGAEGDEHDNVWLTSILVDPAVTGWTPADLSAALTDHDIESRPLWKPMHLQPVFAGSRGVIDGASEELFTRGLTLPSGSALTGEQRDRVFGSIRSFLAR</sequence>
<dbReference type="Gene3D" id="3.90.1150.10">
    <property type="entry name" value="Aspartate Aminotransferase, domain 1"/>
    <property type="match status" value="1"/>
</dbReference>
<dbReference type="PANTHER" id="PTHR30244:SF34">
    <property type="entry name" value="DTDP-4-AMINO-4,6-DIDEOXYGALACTOSE TRANSAMINASE"/>
    <property type="match status" value="1"/>
</dbReference>
<dbReference type="InterPro" id="IPR000653">
    <property type="entry name" value="DegT/StrS_aminotransferase"/>
</dbReference>
<comment type="cofactor">
    <cofactor evidence="1">
        <name>pyridoxal 5'-phosphate</name>
        <dbReference type="ChEBI" id="CHEBI:597326"/>
    </cofactor>
</comment>
<organism evidence="3 4">
    <name type="scientific">Microbacterium sufflavum</name>
    <dbReference type="NCBI Taxonomy" id="2851649"/>
    <lineage>
        <taxon>Bacteria</taxon>
        <taxon>Bacillati</taxon>
        <taxon>Actinomycetota</taxon>
        <taxon>Actinomycetes</taxon>
        <taxon>Micrococcales</taxon>
        <taxon>Microbacteriaceae</taxon>
        <taxon>Microbacterium</taxon>
    </lineage>
</organism>
<dbReference type="PANTHER" id="PTHR30244">
    <property type="entry name" value="TRANSAMINASE"/>
    <property type="match status" value="1"/>
</dbReference>
<protein>
    <submittedName>
        <fullName evidence="3">Aminotransferase class I/II-fold pyridoxal phosphate-dependent enzyme</fullName>
    </submittedName>
</protein>
<dbReference type="GO" id="GO:0008483">
    <property type="term" value="F:transaminase activity"/>
    <property type="evidence" value="ECO:0007669"/>
    <property type="project" value="UniProtKB-KW"/>
</dbReference>
<dbReference type="CDD" id="cd00616">
    <property type="entry name" value="AHBA_syn"/>
    <property type="match status" value="1"/>
</dbReference>
<dbReference type="SUPFAM" id="SSF53383">
    <property type="entry name" value="PLP-dependent transferases"/>
    <property type="match status" value="1"/>
</dbReference>
<reference evidence="3 4" key="1">
    <citation type="submission" date="2021-06" db="EMBL/GenBank/DDBJ databases">
        <title>Genome-based taxonomic framework of Microbacterium strains isolated from marine environment, the description of four new species and reclassification of four preexisting species.</title>
        <authorList>
            <person name="Lee S.D."/>
            <person name="Kim S.-M."/>
            <person name="Byeon Y.-S."/>
            <person name="Yang H.L."/>
            <person name="Kim I.S."/>
        </authorList>
    </citation>
    <scope>NUCLEOTIDE SEQUENCE [LARGE SCALE GENOMIC DNA]</scope>
    <source>
        <strain evidence="3 4">SSW1-51</strain>
    </source>
</reference>
<dbReference type="InterPro" id="IPR015424">
    <property type="entry name" value="PyrdxlP-dep_Trfase"/>
</dbReference>
<accession>A0ABY4IH29</accession>
<dbReference type="EMBL" id="CP078076">
    <property type="protein sequence ID" value="UPL11286.1"/>
    <property type="molecule type" value="Genomic_DNA"/>
</dbReference>
<dbReference type="RefSeq" id="WP_247981299.1">
    <property type="nucleotide sequence ID" value="NZ_CP078076.1"/>
</dbReference>
<keyword evidence="3" id="KW-0032">Aminotransferase</keyword>
<dbReference type="Pfam" id="PF01041">
    <property type="entry name" value="DegT_DnrJ_EryC1"/>
    <property type="match status" value="1"/>
</dbReference>
<evidence type="ECO:0000313" key="4">
    <source>
        <dbReference type="Proteomes" id="UP000831467"/>
    </source>
</evidence>
<dbReference type="Gene3D" id="3.40.640.10">
    <property type="entry name" value="Type I PLP-dependent aspartate aminotransferase-like (Major domain)"/>
    <property type="match status" value="1"/>
</dbReference>
<evidence type="ECO:0000256" key="1">
    <source>
        <dbReference type="ARBA" id="ARBA00001933"/>
    </source>
</evidence>
<name>A0ABY4IH29_9MICO</name>
<evidence type="ECO:0000313" key="3">
    <source>
        <dbReference type="EMBL" id="UPL11286.1"/>
    </source>
</evidence>
<dbReference type="Proteomes" id="UP000831467">
    <property type="component" value="Chromosome"/>
</dbReference>
<dbReference type="InterPro" id="IPR015422">
    <property type="entry name" value="PyrdxlP-dep_Trfase_small"/>
</dbReference>
<proteinExistence type="inferred from homology"/>
<keyword evidence="4" id="KW-1185">Reference proteome</keyword>
<dbReference type="InterPro" id="IPR015421">
    <property type="entry name" value="PyrdxlP-dep_Trfase_major"/>
</dbReference>
<dbReference type="PIRSF" id="PIRSF000390">
    <property type="entry name" value="PLP_StrS"/>
    <property type="match status" value="1"/>
</dbReference>